<feature type="transmembrane region" description="Helical" evidence="7">
    <location>
        <begin position="212"/>
        <end position="237"/>
    </location>
</feature>
<dbReference type="InterPro" id="IPR017039">
    <property type="entry name" value="Virul_fac_BrkB"/>
</dbReference>
<feature type="compositionally biased region" description="Low complexity" evidence="6">
    <location>
        <begin position="301"/>
        <end position="310"/>
    </location>
</feature>
<feature type="transmembrane region" description="Helical" evidence="7">
    <location>
        <begin position="61"/>
        <end position="80"/>
    </location>
</feature>
<organism evidence="8 9">
    <name type="scientific">Streptacidiphilus alkalitolerans</name>
    <dbReference type="NCBI Taxonomy" id="3342712"/>
    <lineage>
        <taxon>Bacteria</taxon>
        <taxon>Bacillati</taxon>
        <taxon>Actinomycetota</taxon>
        <taxon>Actinomycetes</taxon>
        <taxon>Kitasatosporales</taxon>
        <taxon>Streptomycetaceae</taxon>
        <taxon>Streptacidiphilus</taxon>
    </lineage>
</organism>
<comment type="caution">
    <text evidence="8">The sequence shown here is derived from an EMBL/GenBank/DDBJ whole genome shotgun (WGS) entry which is preliminary data.</text>
</comment>
<feature type="transmembrane region" description="Helical" evidence="7">
    <location>
        <begin position="181"/>
        <end position="200"/>
    </location>
</feature>
<protein>
    <submittedName>
        <fullName evidence="8">YhjD/YihY/BrkB family envelope integrity protein</fullName>
    </submittedName>
</protein>
<reference evidence="8 9" key="1">
    <citation type="submission" date="2024-09" db="EMBL/GenBank/DDBJ databases">
        <authorList>
            <person name="Lee S.D."/>
        </authorList>
    </citation>
    <scope>NUCLEOTIDE SEQUENCE [LARGE SCALE GENOMIC DNA]</scope>
    <source>
        <strain evidence="8 9">N1-3</strain>
    </source>
</reference>
<comment type="subcellular location">
    <subcellularLocation>
        <location evidence="1">Cell membrane</location>
        <topology evidence="1">Multi-pass membrane protein</topology>
    </subcellularLocation>
</comment>
<proteinExistence type="predicted"/>
<dbReference type="EMBL" id="JBHEZY010000006">
    <property type="protein sequence ID" value="MFC1432290.1"/>
    <property type="molecule type" value="Genomic_DNA"/>
</dbReference>
<keyword evidence="5 7" id="KW-0472">Membrane</keyword>
<name>A0ABV6X1X3_9ACTN</name>
<evidence type="ECO:0000256" key="6">
    <source>
        <dbReference type="SAM" id="MobiDB-lite"/>
    </source>
</evidence>
<evidence type="ECO:0000256" key="3">
    <source>
        <dbReference type="ARBA" id="ARBA00022692"/>
    </source>
</evidence>
<dbReference type="Proteomes" id="UP001592530">
    <property type="component" value="Unassembled WGS sequence"/>
</dbReference>
<keyword evidence="2" id="KW-1003">Cell membrane</keyword>
<keyword evidence="3 7" id="KW-0812">Transmembrane</keyword>
<evidence type="ECO:0000313" key="9">
    <source>
        <dbReference type="Proteomes" id="UP001592530"/>
    </source>
</evidence>
<evidence type="ECO:0000256" key="7">
    <source>
        <dbReference type="SAM" id="Phobius"/>
    </source>
</evidence>
<evidence type="ECO:0000256" key="2">
    <source>
        <dbReference type="ARBA" id="ARBA00022475"/>
    </source>
</evidence>
<evidence type="ECO:0000256" key="1">
    <source>
        <dbReference type="ARBA" id="ARBA00004651"/>
    </source>
</evidence>
<sequence>MTPLPPPRKHRPARQALKELPATAQRLRVTAEQRLPVITRLTAQLLVINILDVATRLAAQLFLTSVPLLFAIAAFAPQFVRDQLVESVRTVFGLTGQPLDQLTDLYRNTDDAFVNTTGVIGALMALMSATACSRVVQRLCEKSWGLPKAGARIAVWRWFAWICSWLVILIAQQPLRTGFGAGLWLGIPLSFLASALVWWWTQHLLLGPRSRWRPLLPGAVLTAVAMTALSMTALIYMPLAINNSQQKFGSLGPVFTMLSWLIVLCVGIVGGIALGQVLATEPPLSHWAGPILHQPEPGPEAEPAATAGPEAGPGTGSG</sequence>
<feature type="transmembrane region" description="Helical" evidence="7">
    <location>
        <begin position="257"/>
        <end position="279"/>
    </location>
</feature>
<feature type="transmembrane region" description="Helical" evidence="7">
    <location>
        <begin position="112"/>
        <end position="133"/>
    </location>
</feature>
<evidence type="ECO:0000256" key="4">
    <source>
        <dbReference type="ARBA" id="ARBA00022989"/>
    </source>
</evidence>
<evidence type="ECO:0000313" key="8">
    <source>
        <dbReference type="EMBL" id="MFC1432290.1"/>
    </source>
</evidence>
<feature type="region of interest" description="Disordered" evidence="6">
    <location>
        <begin position="289"/>
        <end position="318"/>
    </location>
</feature>
<evidence type="ECO:0000256" key="5">
    <source>
        <dbReference type="ARBA" id="ARBA00023136"/>
    </source>
</evidence>
<accession>A0ABV6X1X3</accession>
<dbReference type="RefSeq" id="WP_380553989.1">
    <property type="nucleotide sequence ID" value="NZ_JBHEZY010000006.1"/>
</dbReference>
<dbReference type="Pfam" id="PF03631">
    <property type="entry name" value="Virul_fac_BrkB"/>
    <property type="match status" value="1"/>
</dbReference>
<gene>
    <name evidence="8" type="ORF">ACEZDB_16710</name>
</gene>
<feature type="transmembrane region" description="Helical" evidence="7">
    <location>
        <begin position="154"/>
        <end position="175"/>
    </location>
</feature>
<keyword evidence="4 7" id="KW-1133">Transmembrane helix</keyword>